<dbReference type="Gene3D" id="1.10.1040.10">
    <property type="entry name" value="N-(1-d-carboxylethyl)-l-norvaline Dehydrogenase, domain 2"/>
    <property type="match status" value="1"/>
</dbReference>
<sequence length="294" mass="29955">MRIGFIGTGKMGLPMARHIAAAGHDVVAYDIAPEQASAARHAGLAVAPSLADAVSAAEVIFSSMPNDGAFSAVAGQIAKAARPGALYIDTSTVSPAASAAVAPLLAARDIAYLRVTVSGNNHMAEAAKLTALVSGPADAYERIKPLLAALGPAQFYLGDAEQARLMKLVVNLLIALTGGMLAEALTLGSKGGLEWQAMWDVITASAVASPIVKAKAAQLAVHDYTPTFTVEQMLKDVGLILDAGAQLHVPMGLTALLGQMLHGAAAQGMAGDDYAAIIKSAELAAGMQPGQRQP</sequence>
<dbReference type="Pfam" id="PF14833">
    <property type="entry name" value="NAD_binding_11"/>
    <property type="match status" value="1"/>
</dbReference>
<dbReference type="InterPro" id="IPR006115">
    <property type="entry name" value="6PGDH_NADP-bd"/>
</dbReference>
<feature type="domain" description="6-phosphogluconate dehydrogenase NADP-binding" evidence="4">
    <location>
        <begin position="2"/>
        <end position="158"/>
    </location>
</feature>
<accession>Q46TQ0</accession>
<dbReference type="Pfam" id="PF03446">
    <property type="entry name" value="NAD_binding_2"/>
    <property type="match status" value="1"/>
</dbReference>
<evidence type="ECO:0000259" key="5">
    <source>
        <dbReference type="Pfam" id="PF14833"/>
    </source>
</evidence>
<keyword evidence="2" id="KW-0520">NAD</keyword>
<dbReference type="STRING" id="264198.Reut_B4130"/>
<gene>
    <name evidence="6" type="ordered locus">Reut_B4130</name>
</gene>
<dbReference type="KEGG" id="reu:Reut_B4130"/>
<dbReference type="PANTHER" id="PTHR43580">
    <property type="entry name" value="OXIDOREDUCTASE GLYR1-RELATED"/>
    <property type="match status" value="1"/>
</dbReference>
<feature type="active site" evidence="3">
    <location>
        <position position="167"/>
    </location>
</feature>
<dbReference type="PIRSF" id="PIRSF000103">
    <property type="entry name" value="HIBADH"/>
    <property type="match status" value="1"/>
</dbReference>
<dbReference type="InterPro" id="IPR013328">
    <property type="entry name" value="6PGD_dom2"/>
</dbReference>
<dbReference type="PANTHER" id="PTHR43580:SF2">
    <property type="entry name" value="CYTOKINE-LIKE NUCLEAR FACTOR N-PAC"/>
    <property type="match status" value="1"/>
</dbReference>
<dbReference type="GO" id="GO:0051287">
    <property type="term" value="F:NAD binding"/>
    <property type="evidence" value="ECO:0007669"/>
    <property type="project" value="InterPro"/>
</dbReference>
<dbReference type="InterPro" id="IPR036291">
    <property type="entry name" value="NAD(P)-bd_dom_sf"/>
</dbReference>
<feature type="domain" description="3-hydroxyisobutyrate dehydrogenase-like NAD-binding" evidence="5">
    <location>
        <begin position="163"/>
        <end position="279"/>
    </location>
</feature>
<dbReference type="SUPFAM" id="SSF48179">
    <property type="entry name" value="6-phosphogluconate dehydrogenase C-terminal domain-like"/>
    <property type="match status" value="1"/>
</dbReference>
<dbReference type="InterPro" id="IPR051265">
    <property type="entry name" value="HIBADH-related_NP60_sf"/>
</dbReference>
<evidence type="ECO:0000256" key="2">
    <source>
        <dbReference type="ARBA" id="ARBA00023027"/>
    </source>
</evidence>
<evidence type="ECO:0000259" key="4">
    <source>
        <dbReference type="Pfam" id="PF03446"/>
    </source>
</evidence>
<proteinExistence type="predicted"/>
<reference evidence="6" key="1">
    <citation type="submission" date="2005-08" db="EMBL/GenBank/DDBJ databases">
        <title>Complete sequence of chromosome 2 of Ralstonia eutropha JMP134.</title>
        <authorList>
            <person name="Copeland A."/>
            <person name="Lucas S."/>
            <person name="Lapidus A."/>
            <person name="Barry K."/>
            <person name="Detter J.C."/>
            <person name="Glavina T."/>
            <person name="Hammon N."/>
            <person name="Israni S."/>
            <person name="Pitluck S."/>
            <person name="Goltsman E."/>
            <person name="Martinez M."/>
            <person name="Schmutz J."/>
            <person name="Larimer F."/>
            <person name="Land M."/>
            <person name="Lykidis A."/>
            <person name="Richardson P."/>
        </authorList>
    </citation>
    <scope>NUCLEOTIDE SEQUENCE [LARGE SCALE GENOMIC DNA]</scope>
    <source>
        <strain evidence="6">JMP134</strain>
    </source>
</reference>
<dbReference type="eggNOG" id="COG2084">
    <property type="taxonomic scope" value="Bacteria"/>
</dbReference>
<dbReference type="OrthoDB" id="9777604at2"/>
<protein>
    <submittedName>
        <fullName evidence="6">UDP-glucose/GDP-mannose dehydrogenase:Prephenate dehydrogenase:NADP oxidoreductase, coenzyme F420-dependent:6-phosphogluconate dehydrogenase, NAD-binding protein</fullName>
    </submittedName>
</protein>
<organism evidence="6">
    <name type="scientific">Cupriavidus pinatubonensis (strain JMP 134 / LMG 1197)</name>
    <name type="common">Cupriavidus necator (strain JMP 134)</name>
    <dbReference type="NCBI Taxonomy" id="264198"/>
    <lineage>
        <taxon>Bacteria</taxon>
        <taxon>Pseudomonadati</taxon>
        <taxon>Pseudomonadota</taxon>
        <taxon>Betaproteobacteria</taxon>
        <taxon>Burkholderiales</taxon>
        <taxon>Burkholderiaceae</taxon>
        <taxon>Cupriavidus</taxon>
    </lineage>
</organism>
<evidence type="ECO:0000256" key="1">
    <source>
        <dbReference type="ARBA" id="ARBA00023002"/>
    </source>
</evidence>
<dbReference type="SUPFAM" id="SSF51735">
    <property type="entry name" value="NAD(P)-binding Rossmann-fold domains"/>
    <property type="match status" value="1"/>
</dbReference>
<dbReference type="GO" id="GO:0016491">
    <property type="term" value="F:oxidoreductase activity"/>
    <property type="evidence" value="ECO:0007669"/>
    <property type="project" value="UniProtKB-KW"/>
</dbReference>
<dbReference type="HOGENOM" id="CLU_035117_0_6_4"/>
<evidence type="ECO:0000313" key="6">
    <source>
        <dbReference type="EMBL" id="AAZ63484.1"/>
    </source>
</evidence>
<evidence type="ECO:0000256" key="3">
    <source>
        <dbReference type="PIRSR" id="PIRSR000103-1"/>
    </source>
</evidence>
<name>Q46TQ0_CUPPJ</name>
<dbReference type="GO" id="GO:0050661">
    <property type="term" value="F:NADP binding"/>
    <property type="evidence" value="ECO:0007669"/>
    <property type="project" value="InterPro"/>
</dbReference>
<dbReference type="AlphaFoldDB" id="Q46TQ0"/>
<dbReference type="EMBL" id="CP000091">
    <property type="protein sequence ID" value="AAZ63484.1"/>
    <property type="molecule type" value="Genomic_DNA"/>
</dbReference>
<dbReference type="InterPro" id="IPR029154">
    <property type="entry name" value="HIBADH-like_NADP-bd"/>
</dbReference>
<dbReference type="InterPro" id="IPR015815">
    <property type="entry name" value="HIBADH-related"/>
</dbReference>
<dbReference type="InterPro" id="IPR008927">
    <property type="entry name" value="6-PGluconate_DH-like_C_sf"/>
</dbReference>
<keyword evidence="1" id="KW-0560">Oxidoreductase</keyword>
<dbReference type="Gene3D" id="3.40.50.720">
    <property type="entry name" value="NAD(P)-binding Rossmann-like Domain"/>
    <property type="match status" value="1"/>
</dbReference>